<feature type="non-terminal residue" evidence="1">
    <location>
        <position position="1"/>
    </location>
</feature>
<reference evidence="1 2" key="1">
    <citation type="journal article" date="2020" name="Genome Biol. Evol.">
        <title>Comparative genomics of strictly vertically transmitted, feminizing microsporidia endosymbionts of amphipod crustaceans.</title>
        <authorList>
            <person name="Cormier A."/>
            <person name="Chebbi M.A."/>
            <person name="Giraud I."/>
            <person name="Wattier R."/>
            <person name="Teixeira M."/>
            <person name="Gilbert C."/>
            <person name="Rigaud T."/>
            <person name="Cordaux R."/>
        </authorList>
    </citation>
    <scope>NUCLEOTIDE SEQUENCE [LARGE SCALE GENOMIC DNA]</scope>
    <source>
        <strain evidence="1 2">Ou3-Ou53</strain>
    </source>
</reference>
<name>A0A9P6GX19_9MICR</name>
<sequence length="106" mass="12582">KHSSLRRAAILKNEMESKSHLSQIEAFLLTKYRIEGKMSLETLRRLQNVRLYSYIKGKTYHSNLFRAQEHEIANFKASSTWLQKVNNQSRSEEIFCYLQDRNIFLG</sequence>
<organism evidence="1 2">
    <name type="scientific">Nosema granulosis</name>
    <dbReference type="NCBI Taxonomy" id="83296"/>
    <lineage>
        <taxon>Eukaryota</taxon>
        <taxon>Fungi</taxon>
        <taxon>Fungi incertae sedis</taxon>
        <taxon>Microsporidia</taxon>
        <taxon>Nosematidae</taxon>
        <taxon>Nosema</taxon>
    </lineage>
</organism>
<proteinExistence type="predicted"/>
<accession>A0A9P6GX19</accession>
<dbReference type="Proteomes" id="UP000740883">
    <property type="component" value="Unassembled WGS sequence"/>
</dbReference>
<comment type="caution">
    <text evidence="1">The sequence shown here is derived from an EMBL/GenBank/DDBJ whole genome shotgun (WGS) entry which is preliminary data.</text>
</comment>
<evidence type="ECO:0000313" key="2">
    <source>
        <dbReference type="Proteomes" id="UP000740883"/>
    </source>
</evidence>
<evidence type="ECO:0000313" key="1">
    <source>
        <dbReference type="EMBL" id="KAF9746152.1"/>
    </source>
</evidence>
<dbReference type="AlphaFoldDB" id="A0A9P6GX19"/>
<dbReference type="EMBL" id="SBJO01001397">
    <property type="protein sequence ID" value="KAF9746152.1"/>
    <property type="molecule type" value="Genomic_DNA"/>
</dbReference>
<keyword evidence="2" id="KW-1185">Reference proteome</keyword>
<protein>
    <submittedName>
        <fullName evidence="1">Uncharacterized protein</fullName>
    </submittedName>
</protein>
<gene>
    <name evidence="1" type="ORF">NGRA_3540</name>
</gene>